<proteinExistence type="inferred from homology"/>
<keyword evidence="6 7" id="KW-0472">Membrane</keyword>
<evidence type="ECO:0000256" key="5">
    <source>
        <dbReference type="ARBA" id="ARBA00022989"/>
    </source>
</evidence>
<evidence type="ECO:0000256" key="7">
    <source>
        <dbReference type="SAM" id="Phobius"/>
    </source>
</evidence>
<evidence type="ECO:0000256" key="3">
    <source>
        <dbReference type="ARBA" id="ARBA00022475"/>
    </source>
</evidence>
<evidence type="ECO:0000313" key="9">
    <source>
        <dbReference type="Proteomes" id="UP001240171"/>
    </source>
</evidence>
<evidence type="ECO:0000313" key="8">
    <source>
        <dbReference type="EMBL" id="MDO7906439.1"/>
    </source>
</evidence>
<comment type="caution">
    <text evidence="8">The sequence shown here is derived from an EMBL/GenBank/DDBJ whole genome shotgun (WGS) entry which is preliminary data.</text>
</comment>
<keyword evidence="4 7" id="KW-0812">Transmembrane</keyword>
<dbReference type="PANTHER" id="PTHR33452:SF1">
    <property type="entry name" value="INNER MEMBRANE PROTEIN YPHA-RELATED"/>
    <property type="match status" value="1"/>
</dbReference>
<evidence type="ECO:0000256" key="6">
    <source>
        <dbReference type="ARBA" id="ARBA00023136"/>
    </source>
</evidence>
<evidence type="ECO:0000256" key="1">
    <source>
        <dbReference type="ARBA" id="ARBA00004651"/>
    </source>
</evidence>
<organism evidence="8 9">
    <name type="scientific">Paenibacillus lacisoli</name>
    <dbReference type="NCBI Taxonomy" id="3064525"/>
    <lineage>
        <taxon>Bacteria</taxon>
        <taxon>Bacillati</taxon>
        <taxon>Bacillota</taxon>
        <taxon>Bacilli</taxon>
        <taxon>Bacillales</taxon>
        <taxon>Paenibacillaceae</taxon>
        <taxon>Paenibacillus</taxon>
    </lineage>
</organism>
<keyword evidence="3" id="KW-1003">Cell membrane</keyword>
<dbReference type="Proteomes" id="UP001240171">
    <property type="component" value="Unassembled WGS sequence"/>
</dbReference>
<keyword evidence="9" id="KW-1185">Reference proteome</keyword>
<evidence type="ECO:0000256" key="2">
    <source>
        <dbReference type="ARBA" id="ARBA00006679"/>
    </source>
</evidence>
<dbReference type="RefSeq" id="WP_305023632.1">
    <property type="nucleotide sequence ID" value="NZ_JAUQTB010000003.1"/>
</dbReference>
<dbReference type="Pfam" id="PF07681">
    <property type="entry name" value="DoxX"/>
    <property type="match status" value="1"/>
</dbReference>
<name>A0ABT9CB06_9BACL</name>
<protein>
    <submittedName>
        <fullName evidence="8">DoxX family protein</fullName>
    </submittedName>
</protein>
<sequence>MIKTREIGILIVRVIAGLLFALHGWQKFQGGIGNTSGFFESIGLPGILAPVVAIIELAGGIALILGLGTRIAGLALAVIMAGVLLTAKSGAPIVGGMEYELLLLAAAVQLLLTGSSLLALDSLFSRSGRRKAAPAERSPV</sequence>
<feature type="transmembrane region" description="Helical" evidence="7">
    <location>
        <begin position="7"/>
        <end position="26"/>
    </location>
</feature>
<dbReference type="PANTHER" id="PTHR33452">
    <property type="entry name" value="OXIDOREDUCTASE CATD-RELATED"/>
    <property type="match status" value="1"/>
</dbReference>
<comment type="similarity">
    <text evidence="2">Belongs to the DoxX family.</text>
</comment>
<keyword evidence="5 7" id="KW-1133">Transmembrane helix</keyword>
<accession>A0ABT9CB06</accession>
<feature type="transmembrane region" description="Helical" evidence="7">
    <location>
        <begin position="74"/>
        <end position="95"/>
    </location>
</feature>
<reference evidence="8 9" key="1">
    <citation type="submission" date="2023-07" db="EMBL/GenBank/DDBJ databases">
        <title>Paenibacillus sp. JX-17 nov. isolated from soil.</title>
        <authorList>
            <person name="Wan Y."/>
            <person name="Liu B."/>
        </authorList>
    </citation>
    <scope>NUCLEOTIDE SEQUENCE [LARGE SCALE GENOMIC DNA]</scope>
    <source>
        <strain evidence="8 9">JX-17</strain>
    </source>
</reference>
<feature type="transmembrane region" description="Helical" evidence="7">
    <location>
        <begin position="46"/>
        <end position="67"/>
    </location>
</feature>
<gene>
    <name evidence="8" type="ORF">Q5741_08415</name>
</gene>
<comment type="subcellular location">
    <subcellularLocation>
        <location evidence="1">Cell membrane</location>
        <topology evidence="1">Multi-pass membrane protein</topology>
    </subcellularLocation>
</comment>
<dbReference type="InterPro" id="IPR032808">
    <property type="entry name" value="DoxX"/>
</dbReference>
<evidence type="ECO:0000256" key="4">
    <source>
        <dbReference type="ARBA" id="ARBA00022692"/>
    </source>
</evidence>
<dbReference type="InterPro" id="IPR051907">
    <property type="entry name" value="DoxX-like_oxidoreductase"/>
</dbReference>
<dbReference type="EMBL" id="JAUQTB010000003">
    <property type="protein sequence ID" value="MDO7906439.1"/>
    <property type="molecule type" value="Genomic_DNA"/>
</dbReference>
<feature type="transmembrane region" description="Helical" evidence="7">
    <location>
        <begin position="101"/>
        <end position="120"/>
    </location>
</feature>